<evidence type="ECO:0000313" key="1">
    <source>
        <dbReference type="EnsemblMetazoa" id="Aqu2.1.17870_001"/>
    </source>
</evidence>
<reference evidence="1" key="1">
    <citation type="submission" date="2017-05" db="UniProtKB">
        <authorList>
            <consortium name="EnsemblMetazoa"/>
        </authorList>
    </citation>
    <scope>IDENTIFICATION</scope>
</reference>
<accession>A0A1X7TRY7</accession>
<proteinExistence type="predicted"/>
<dbReference type="AlphaFoldDB" id="A0A1X7TRY7"/>
<organism evidence="1">
    <name type="scientific">Amphimedon queenslandica</name>
    <name type="common">Sponge</name>
    <dbReference type="NCBI Taxonomy" id="400682"/>
    <lineage>
        <taxon>Eukaryota</taxon>
        <taxon>Metazoa</taxon>
        <taxon>Porifera</taxon>
        <taxon>Demospongiae</taxon>
        <taxon>Heteroscleromorpha</taxon>
        <taxon>Haplosclerida</taxon>
        <taxon>Niphatidae</taxon>
        <taxon>Amphimedon</taxon>
    </lineage>
</organism>
<name>A0A1X7TRY7_AMPQE</name>
<dbReference type="InParanoid" id="A0A1X7TRY7"/>
<sequence length="59" mass="7015">NLVDFPSPPLVRLYCKDFEGYLWRSKRTLTYDIPTVPYRKCWTTCSKVFTSTTLFCNEL</sequence>
<dbReference type="EnsemblMetazoa" id="Aqu2.1.17870_001">
    <property type="protein sequence ID" value="Aqu2.1.17870_001"/>
    <property type="gene ID" value="Aqu2.1.17870"/>
</dbReference>
<protein>
    <submittedName>
        <fullName evidence="1">Uncharacterized protein</fullName>
    </submittedName>
</protein>